<evidence type="ECO:0000313" key="3">
    <source>
        <dbReference type="Proteomes" id="UP000320055"/>
    </source>
</evidence>
<dbReference type="InterPro" id="IPR036930">
    <property type="entry name" value="WGR_dom_sf"/>
</dbReference>
<dbReference type="Pfam" id="PF05406">
    <property type="entry name" value="WGR"/>
    <property type="match status" value="1"/>
</dbReference>
<feature type="domain" description="WGR" evidence="1">
    <location>
        <begin position="4"/>
        <end position="81"/>
    </location>
</feature>
<proteinExistence type="predicted"/>
<dbReference type="EMBL" id="CAACVJ010000603">
    <property type="protein sequence ID" value="VEP17779.1"/>
    <property type="molecule type" value="Genomic_DNA"/>
</dbReference>
<organism evidence="2 3">
    <name type="scientific">Hyella patelloides LEGE 07179</name>
    <dbReference type="NCBI Taxonomy" id="945734"/>
    <lineage>
        <taxon>Bacteria</taxon>
        <taxon>Bacillati</taxon>
        <taxon>Cyanobacteriota</taxon>
        <taxon>Cyanophyceae</taxon>
        <taxon>Pleurocapsales</taxon>
        <taxon>Hyellaceae</taxon>
        <taxon>Hyella</taxon>
    </lineage>
</organism>
<dbReference type="CDD" id="cd07996">
    <property type="entry name" value="WGR_MMR_like"/>
    <property type="match status" value="1"/>
</dbReference>
<dbReference type="InterPro" id="IPR008893">
    <property type="entry name" value="WGR_domain"/>
</dbReference>
<reference evidence="2 3" key="1">
    <citation type="submission" date="2019-01" db="EMBL/GenBank/DDBJ databases">
        <authorList>
            <person name="Brito A."/>
        </authorList>
    </citation>
    <scope>NUCLEOTIDE SEQUENCE [LARGE SCALE GENOMIC DNA]</scope>
    <source>
        <strain evidence="2">1</strain>
    </source>
</reference>
<sequence>MTTYNLHLWKSASWKKETRYYNCQLQQNLFGDWIIVRSWGAQSSKRGRTMEQVCDSYTSACSAFQGVAKRRIAREYQLVTKQEY</sequence>
<gene>
    <name evidence="2" type="ORF">H1P_6410010</name>
</gene>
<protein>
    <submittedName>
        <fullName evidence="2">WGR domain</fullName>
    </submittedName>
</protein>
<accession>A0A563W248</accession>
<name>A0A563W248_9CYAN</name>
<evidence type="ECO:0000313" key="2">
    <source>
        <dbReference type="EMBL" id="VEP17779.1"/>
    </source>
</evidence>
<dbReference type="AlphaFoldDB" id="A0A563W248"/>
<keyword evidence="3" id="KW-1185">Reference proteome</keyword>
<evidence type="ECO:0000259" key="1">
    <source>
        <dbReference type="Pfam" id="PF05406"/>
    </source>
</evidence>
<dbReference type="Proteomes" id="UP000320055">
    <property type="component" value="Unassembled WGS sequence"/>
</dbReference>
<dbReference type="InterPro" id="IPR049809">
    <property type="entry name" value="YehF/YfeS-like_WGR"/>
</dbReference>
<dbReference type="RefSeq" id="WP_144876193.1">
    <property type="nucleotide sequence ID" value="NZ_LR214373.1"/>
</dbReference>
<dbReference type="SUPFAM" id="SSF142921">
    <property type="entry name" value="WGR domain-like"/>
    <property type="match status" value="1"/>
</dbReference>
<dbReference type="OrthoDB" id="582857at2"/>